<reference evidence="1" key="1">
    <citation type="submission" date="2019-12" db="EMBL/GenBank/DDBJ databases">
        <title>High-Quality draft genome sequences of three cyanobacteria isolated from the limestone walls of the Old Cathedral of Coimbra.</title>
        <authorList>
            <person name="Tiago I."/>
            <person name="Soares F."/>
            <person name="Portugal A."/>
        </authorList>
    </citation>
    <scope>NUCLEOTIDE SEQUENCE [LARGE SCALE GENOMIC DNA]</scope>
    <source>
        <strain evidence="1">C</strain>
    </source>
</reference>
<evidence type="ECO:0000313" key="2">
    <source>
        <dbReference type="Proteomes" id="UP000607397"/>
    </source>
</evidence>
<name>A0A8K2A8F2_9CYAN</name>
<evidence type="ECO:0000313" key="1">
    <source>
        <dbReference type="EMBL" id="NCJ07956.1"/>
    </source>
</evidence>
<protein>
    <submittedName>
        <fullName evidence="1">Uncharacterized protein</fullName>
    </submittedName>
</protein>
<organism evidence="1 2">
    <name type="scientific">Petrachloros mirabilis ULC683</name>
    <dbReference type="NCBI Taxonomy" id="2781853"/>
    <lineage>
        <taxon>Bacteria</taxon>
        <taxon>Bacillati</taxon>
        <taxon>Cyanobacteriota</taxon>
        <taxon>Cyanophyceae</taxon>
        <taxon>Synechococcales</taxon>
        <taxon>Petrachlorosaceae</taxon>
        <taxon>Petrachloros</taxon>
        <taxon>Petrachloros mirabilis</taxon>
    </lineage>
</organism>
<comment type="caution">
    <text evidence="1">The sequence shown here is derived from an EMBL/GenBank/DDBJ whole genome shotgun (WGS) entry which is preliminary data.</text>
</comment>
<dbReference type="Proteomes" id="UP000607397">
    <property type="component" value="Unassembled WGS sequence"/>
</dbReference>
<keyword evidence="2" id="KW-1185">Reference proteome</keyword>
<sequence length="64" mass="7161">MIEKNMQSKHQQIRAGVKAAIFEAIERHRRLGESIAIWKDGQVVVLTADQIPAVQASAEQNNHV</sequence>
<proteinExistence type="predicted"/>
<dbReference type="AlphaFoldDB" id="A0A8K2A8F2"/>
<accession>A0A8K2A8F2</accession>
<dbReference type="EMBL" id="WVIC01000036">
    <property type="protein sequence ID" value="NCJ07956.1"/>
    <property type="molecule type" value="Genomic_DNA"/>
</dbReference>
<gene>
    <name evidence="1" type="ORF">GS597_15865</name>
</gene>